<dbReference type="EMBL" id="JBBKZU010000001">
    <property type="protein sequence ID" value="MEJ8809467.1"/>
    <property type="molecule type" value="Genomic_DNA"/>
</dbReference>
<evidence type="ECO:0000256" key="1">
    <source>
        <dbReference type="SAM" id="Phobius"/>
    </source>
</evidence>
<dbReference type="PANTHER" id="PTHR42208">
    <property type="entry name" value="HEAVY METAL TRANSPORTER-RELATED"/>
    <property type="match status" value="1"/>
</dbReference>
<organism evidence="3 4">
    <name type="scientific">Variovorax ureilyticus</name>
    <dbReference type="NCBI Taxonomy" id="1836198"/>
    <lineage>
        <taxon>Bacteria</taxon>
        <taxon>Pseudomonadati</taxon>
        <taxon>Pseudomonadota</taxon>
        <taxon>Betaproteobacteria</taxon>
        <taxon>Burkholderiales</taxon>
        <taxon>Comamonadaceae</taxon>
        <taxon>Variovorax</taxon>
    </lineage>
</organism>
<feature type="transmembrane region" description="Helical" evidence="1">
    <location>
        <begin position="95"/>
        <end position="116"/>
    </location>
</feature>
<keyword evidence="4" id="KW-1185">Reference proteome</keyword>
<feature type="transmembrane region" description="Helical" evidence="1">
    <location>
        <begin position="170"/>
        <end position="191"/>
    </location>
</feature>
<keyword evidence="1" id="KW-1133">Transmembrane helix</keyword>
<feature type="domain" description="Urease accessory protein UreH-like transmembrane" evidence="2">
    <location>
        <begin position="8"/>
        <end position="218"/>
    </location>
</feature>
<feature type="transmembrane region" description="Helical" evidence="1">
    <location>
        <begin position="63"/>
        <end position="83"/>
    </location>
</feature>
<dbReference type="RefSeq" id="WP_340354815.1">
    <property type="nucleotide sequence ID" value="NZ_JBBKZU010000001.1"/>
</dbReference>
<dbReference type="InterPro" id="IPR039447">
    <property type="entry name" value="UreH-like_TM_dom"/>
</dbReference>
<accession>A0ABU8V751</accession>
<dbReference type="Proteomes" id="UP001365846">
    <property type="component" value="Unassembled WGS sequence"/>
</dbReference>
<keyword evidence="1" id="KW-0812">Transmembrane</keyword>
<dbReference type="Pfam" id="PF13386">
    <property type="entry name" value="DsbD_2"/>
    <property type="match status" value="1"/>
</dbReference>
<sequence>MQTALLGTALLMGLAGGPHCVAMCGAACAGVIRIVQAPQGGAASVVSGLQGQRATLAFHAGRIASYAAAGAVAAMAVQGVGLASEHLAALRPFWVLLHVAALMWGLSLAVLGRQPVWAHRLGGALQARLRPLTGRAAGVLATGALWVAMPCGLLYSALMLAGLAEGPLQGAIAMACFAAGSGLSLIAAPWLWQHLNTGAVFARREWGSRLAGALLAAVAFHALWSDLGRQIDQWCR</sequence>
<keyword evidence="1" id="KW-0472">Membrane</keyword>
<evidence type="ECO:0000259" key="2">
    <source>
        <dbReference type="Pfam" id="PF13386"/>
    </source>
</evidence>
<proteinExistence type="predicted"/>
<comment type="caution">
    <text evidence="3">The sequence shown here is derived from an EMBL/GenBank/DDBJ whole genome shotgun (WGS) entry which is preliminary data.</text>
</comment>
<dbReference type="PANTHER" id="PTHR42208:SF1">
    <property type="entry name" value="HEAVY METAL TRANSPORTER"/>
    <property type="match status" value="1"/>
</dbReference>
<gene>
    <name evidence="3" type="ORF">WKW77_00200</name>
</gene>
<evidence type="ECO:0000313" key="4">
    <source>
        <dbReference type="Proteomes" id="UP001365846"/>
    </source>
</evidence>
<feature type="transmembrane region" description="Helical" evidence="1">
    <location>
        <begin position="206"/>
        <end position="224"/>
    </location>
</feature>
<reference evidence="3 4" key="1">
    <citation type="submission" date="2024-03" db="EMBL/GenBank/DDBJ databases">
        <title>Novel species of the genus Variovorax.</title>
        <authorList>
            <person name="Liu Q."/>
            <person name="Xin Y.-H."/>
        </authorList>
    </citation>
    <scope>NUCLEOTIDE SEQUENCE [LARGE SCALE GENOMIC DNA]</scope>
    <source>
        <strain evidence="3 4">KACC 18899</strain>
    </source>
</reference>
<name>A0ABU8V751_9BURK</name>
<evidence type="ECO:0000313" key="3">
    <source>
        <dbReference type="EMBL" id="MEJ8809467.1"/>
    </source>
</evidence>
<feature type="transmembrane region" description="Helical" evidence="1">
    <location>
        <begin position="136"/>
        <end position="158"/>
    </location>
</feature>
<protein>
    <submittedName>
        <fullName evidence="3">Sulfite exporter TauE/SafE family protein</fullName>
    </submittedName>
</protein>